<dbReference type="STRING" id="449.LHA_1392"/>
<evidence type="ECO:0000256" key="1">
    <source>
        <dbReference type="ARBA" id="ARBA00006547"/>
    </source>
</evidence>
<dbReference type="PANTHER" id="PTHR11786">
    <property type="entry name" value="N-HYDROXYARYLAMINE O-ACETYLTRANSFERASE"/>
    <property type="match status" value="1"/>
</dbReference>
<sequence length="320" mass="36793">MKPINLEVYLKQIKVNQKALSTLSATEKRAYLWEVYSCHIMRYPYTNFELRKIASQHPIQRRPLSFFSYENLLSPKQGGYCFQSAALLADALSQLGYEVSFCEARILLGAEVNAKEILELPPTHLVLVVTIENKKFLLDPGLGSSAPRYPILITGSDEIIQQDGDQFKLHFTQNLYILERKSSQGWFRLTQSDLVPLDQKKAQFNLLKLAFHPNDIPIRDLKTVVGIITKSGRKSLIWDIHSNELKYTEQDGDKHQQEILSSFEEGYNKLVKEFNIHHISAEMLEVCCSKIHQPSPIEPWTVDFPLDESELERMELNLSV</sequence>
<dbReference type="Pfam" id="PF00797">
    <property type="entry name" value="Acetyltransf_2"/>
    <property type="match status" value="1"/>
</dbReference>
<dbReference type="PANTHER" id="PTHR11786:SF0">
    <property type="entry name" value="ARYLAMINE N-ACETYLTRANSFERASE 4-RELATED"/>
    <property type="match status" value="1"/>
</dbReference>
<gene>
    <name evidence="2" type="ORF">LHA_1392</name>
</gene>
<dbReference type="OrthoDB" id="5645322at2"/>
<keyword evidence="2" id="KW-0808">Transferase</keyword>
<dbReference type="Gene3D" id="3.30.2140.20">
    <property type="match status" value="1"/>
</dbReference>
<dbReference type="RefSeq" id="WP_045105813.1">
    <property type="nucleotide sequence ID" value="NZ_LN681225.1"/>
</dbReference>
<keyword evidence="3" id="KW-1185">Reference proteome</keyword>
<evidence type="ECO:0000313" key="3">
    <source>
        <dbReference type="Proteomes" id="UP000032803"/>
    </source>
</evidence>
<dbReference type="InterPro" id="IPR038765">
    <property type="entry name" value="Papain-like_cys_pep_sf"/>
</dbReference>
<dbReference type="AlphaFoldDB" id="A0A0A8UNI1"/>
<accession>A0A0A8UNI1</accession>
<dbReference type="EMBL" id="LN681225">
    <property type="protein sequence ID" value="CEK10435.1"/>
    <property type="molecule type" value="Genomic_DNA"/>
</dbReference>
<proteinExistence type="inferred from homology"/>
<organism evidence="2 3">
    <name type="scientific">Legionella hackeliae</name>
    <dbReference type="NCBI Taxonomy" id="449"/>
    <lineage>
        <taxon>Bacteria</taxon>
        <taxon>Pseudomonadati</taxon>
        <taxon>Pseudomonadota</taxon>
        <taxon>Gammaproteobacteria</taxon>
        <taxon>Legionellales</taxon>
        <taxon>Legionellaceae</taxon>
        <taxon>Legionella</taxon>
    </lineage>
</organism>
<dbReference type="Proteomes" id="UP000032803">
    <property type="component" value="Chromosome I"/>
</dbReference>
<dbReference type="SUPFAM" id="SSF54001">
    <property type="entry name" value="Cysteine proteinases"/>
    <property type="match status" value="1"/>
</dbReference>
<reference evidence="3" key="1">
    <citation type="submission" date="2014-09" db="EMBL/GenBank/DDBJ databases">
        <authorList>
            <person name="Gomez-Valero L."/>
        </authorList>
    </citation>
    <scope>NUCLEOTIDE SEQUENCE [LARGE SCALE GENOMIC DNA]</scope>
    <source>
        <strain evidence="3">ATCC35250</strain>
    </source>
</reference>
<dbReference type="EC" id="2.3.1.118" evidence="2"/>
<dbReference type="HOGENOM" id="CLU_862743_0_0_6"/>
<dbReference type="GO" id="GO:0046990">
    <property type="term" value="F:N-hydroxyarylamine O-acetyltransferase activity"/>
    <property type="evidence" value="ECO:0007669"/>
    <property type="project" value="UniProtKB-EC"/>
</dbReference>
<dbReference type="InterPro" id="IPR001447">
    <property type="entry name" value="Arylamine_N-AcTrfase"/>
</dbReference>
<keyword evidence="2" id="KW-0012">Acyltransferase</keyword>
<name>A0A0A8UNI1_LEGHA</name>
<evidence type="ECO:0000313" key="2">
    <source>
        <dbReference type="EMBL" id="CEK10435.1"/>
    </source>
</evidence>
<dbReference type="InterPro" id="IPR053710">
    <property type="entry name" value="Arylamine_NAT_domain_sf"/>
</dbReference>
<dbReference type="PATRIC" id="fig|449.7.peg.610"/>
<dbReference type="KEGG" id="lha:LHA_1392"/>
<protein>
    <submittedName>
        <fullName evidence="2">Putative N-hydroxyarylamine O-acetyltransferase</fullName>
        <ecNumber evidence="2">2.3.1.118</ecNumber>
    </submittedName>
</protein>
<comment type="similarity">
    <text evidence="1">Belongs to the arylamine N-acetyltransferase family.</text>
</comment>